<dbReference type="Pfam" id="PF17921">
    <property type="entry name" value="Integrase_H2C2"/>
    <property type="match status" value="1"/>
</dbReference>
<evidence type="ECO:0000259" key="1">
    <source>
        <dbReference type="Pfam" id="PF17921"/>
    </source>
</evidence>
<sequence length="84" mass="9589">MLGQLGDQDTIKGLPFLRADGLLYMVETDGRRRLCIPATCAREVIADAHERHFHAGRTRLWQDLSASFAIPRLSAMIDEFYRQV</sequence>
<dbReference type="AlphaFoldDB" id="A0A2A9PHC2"/>
<dbReference type="InterPro" id="IPR041588">
    <property type="entry name" value="Integrase_H2C2"/>
</dbReference>
<dbReference type="Proteomes" id="UP000037136">
    <property type="component" value="Unassembled WGS sequence"/>
</dbReference>
<reference evidence="2 3" key="2">
    <citation type="journal article" date="2017" name="Sci. Rep.">
        <title>Ant-infecting Ophiocordyceps genomes reveal a high diversity of potential behavioral manipulation genes and a possible major role for enterotoxins.</title>
        <authorList>
            <person name="de Bekker C."/>
            <person name="Ohm R.A."/>
            <person name="Evans H.C."/>
            <person name="Brachmann A."/>
            <person name="Hughes D.P."/>
        </authorList>
    </citation>
    <scope>NUCLEOTIDE SEQUENCE [LARGE SCALE GENOMIC DNA]</scope>
    <source>
        <strain evidence="2 3">SC16a</strain>
    </source>
</reference>
<dbReference type="EMBL" id="LAZP02000130">
    <property type="protein sequence ID" value="PFH60421.1"/>
    <property type="molecule type" value="Genomic_DNA"/>
</dbReference>
<evidence type="ECO:0000313" key="3">
    <source>
        <dbReference type="Proteomes" id="UP000037136"/>
    </source>
</evidence>
<reference evidence="2 3" key="1">
    <citation type="journal article" date="2015" name="BMC Genomics">
        <title>Gene expression during zombie ant biting behavior reflects the complexity underlying fungal parasitic behavioral manipulation.</title>
        <authorList>
            <person name="de Bekker C."/>
            <person name="Ohm R.A."/>
            <person name="Loreto R.G."/>
            <person name="Sebastian A."/>
            <person name="Albert I."/>
            <person name="Merrow M."/>
            <person name="Brachmann A."/>
            <person name="Hughes D.P."/>
        </authorList>
    </citation>
    <scope>NUCLEOTIDE SEQUENCE [LARGE SCALE GENOMIC DNA]</scope>
    <source>
        <strain evidence="2 3">SC16a</strain>
    </source>
</reference>
<gene>
    <name evidence="2" type="ORF">XA68_11009</name>
</gene>
<keyword evidence="3" id="KW-1185">Reference proteome</keyword>
<evidence type="ECO:0000313" key="2">
    <source>
        <dbReference type="EMBL" id="PFH60421.1"/>
    </source>
</evidence>
<comment type="caution">
    <text evidence="2">The sequence shown here is derived from an EMBL/GenBank/DDBJ whole genome shotgun (WGS) entry which is preliminary data.</text>
</comment>
<dbReference type="Gene3D" id="1.10.340.70">
    <property type="match status" value="1"/>
</dbReference>
<dbReference type="OrthoDB" id="5238092at2759"/>
<accession>A0A2A9PHC2</accession>
<organism evidence="2 3">
    <name type="scientific">Ophiocordyceps unilateralis</name>
    <name type="common">Zombie-ant fungus</name>
    <name type="synonym">Torrubia unilateralis</name>
    <dbReference type="NCBI Taxonomy" id="268505"/>
    <lineage>
        <taxon>Eukaryota</taxon>
        <taxon>Fungi</taxon>
        <taxon>Dikarya</taxon>
        <taxon>Ascomycota</taxon>
        <taxon>Pezizomycotina</taxon>
        <taxon>Sordariomycetes</taxon>
        <taxon>Hypocreomycetidae</taxon>
        <taxon>Hypocreales</taxon>
        <taxon>Ophiocordycipitaceae</taxon>
        <taxon>Ophiocordyceps</taxon>
    </lineage>
</organism>
<protein>
    <recommendedName>
        <fullName evidence="1">Integrase zinc-binding domain-containing protein</fullName>
    </recommendedName>
</protein>
<feature type="domain" description="Integrase zinc-binding" evidence="1">
    <location>
        <begin position="36"/>
        <end position="82"/>
    </location>
</feature>
<name>A0A2A9PHC2_OPHUN</name>
<proteinExistence type="predicted"/>